<dbReference type="AlphaFoldDB" id="A0AAD3T8A0"/>
<name>A0AAD3T8A0_NEPGR</name>
<keyword evidence="2" id="KW-1185">Reference proteome</keyword>
<dbReference type="Proteomes" id="UP001279734">
    <property type="component" value="Unassembled WGS sequence"/>
</dbReference>
<reference evidence="1" key="1">
    <citation type="submission" date="2023-05" db="EMBL/GenBank/DDBJ databases">
        <title>Nepenthes gracilis genome sequencing.</title>
        <authorList>
            <person name="Fukushima K."/>
        </authorList>
    </citation>
    <scope>NUCLEOTIDE SEQUENCE</scope>
    <source>
        <strain evidence="1">SING2019-196</strain>
    </source>
</reference>
<evidence type="ECO:0000313" key="1">
    <source>
        <dbReference type="EMBL" id="GMH24607.1"/>
    </source>
</evidence>
<protein>
    <submittedName>
        <fullName evidence="1">Uncharacterized protein</fullName>
    </submittedName>
</protein>
<dbReference type="EMBL" id="BSYO01000028">
    <property type="protein sequence ID" value="GMH24607.1"/>
    <property type="molecule type" value="Genomic_DNA"/>
</dbReference>
<gene>
    <name evidence="1" type="ORF">Nepgr_026450</name>
</gene>
<organism evidence="1 2">
    <name type="scientific">Nepenthes gracilis</name>
    <name type="common">Slender pitcher plant</name>
    <dbReference type="NCBI Taxonomy" id="150966"/>
    <lineage>
        <taxon>Eukaryota</taxon>
        <taxon>Viridiplantae</taxon>
        <taxon>Streptophyta</taxon>
        <taxon>Embryophyta</taxon>
        <taxon>Tracheophyta</taxon>
        <taxon>Spermatophyta</taxon>
        <taxon>Magnoliopsida</taxon>
        <taxon>eudicotyledons</taxon>
        <taxon>Gunneridae</taxon>
        <taxon>Pentapetalae</taxon>
        <taxon>Caryophyllales</taxon>
        <taxon>Nepenthaceae</taxon>
        <taxon>Nepenthes</taxon>
    </lineage>
</organism>
<comment type="caution">
    <text evidence="1">The sequence shown here is derived from an EMBL/GenBank/DDBJ whole genome shotgun (WGS) entry which is preliminary data.</text>
</comment>
<accession>A0AAD3T8A0</accession>
<sequence length="138" mass="15128">MVMGVVKAKAIPTLSNLSLFVKCVAKPALQPSLTIIDLIVLVKLLCNPIACKLTSPRHHLSLIHSSYHPWFSKVENAEPYTSTERIQVGNGTASPNHSLFESCSIASSGSHPSDEAVKYVGWHDTMDLEFNALRKNET</sequence>
<evidence type="ECO:0000313" key="2">
    <source>
        <dbReference type="Proteomes" id="UP001279734"/>
    </source>
</evidence>
<proteinExistence type="predicted"/>